<dbReference type="InterPro" id="IPR003838">
    <property type="entry name" value="ABC3_permease_C"/>
</dbReference>
<feature type="transmembrane region" description="Helical" evidence="6">
    <location>
        <begin position="716"/>
        <end position="736"/>
    </location>
</feature>
<dbReference type="EMBL" id="CABM01000049">
    <property type="protein sequence ID" value="CBH98152.1"/>
    <property type="molecule type" value="Genomic_DNA"/>
</dbReference>
<feature type="transmembrane region" description="Helical" evidence="6">
    <location>
        <begin position="259"/>
        <end position="279"/>
    </location>
</feature>
<dbReference type="PANTHER" id="PTHR30287:SF1">
    <property type="entry name" value="INNER MEMBRANE PROTEIN"/>
    <property type="match status" value="1"/>
</dbReference>
<feature type="transmembrane region" description="Helical" evidence="6">
    <location>
        <begin position="471"/>
        <end position="491"/>
    </location>
</feature>
<name>E6PT95_9ZZZZ</name>
<feature type="transmembrane region" description="Helical" evidence="6">
    <location>
        <begin position="391"/>
        <end position="414"/>
    </location>
</feature>
<evidence type="ECO:0000256" key="4">
    <source>
        <dbReference type="ARBA" id="ARBA00022989"/>
    </source>
</evidence>
<feature type="transmembrane region" description="Helical" evidence="6">
    <location>
        <begin position="350"/>
        <end position="370"/>
    </location>
</feature>
<evidence type="ECO:0000313" key="8">
    <source>
        <dbReference type="EMBL" id="CBH98152.1"/>
    </source>
</evidence>
<keyword evidence="5 6" id="KW-0472">Membrane</keyword>
<feature type="transmembrane region" description="Helical" evidence="6">
    <location>
        <begin position="765"/>
        <end position="788"/>
    </location>
</feature>
<keyword evidence="2" id="KW-1003">Cell membrane</keyword>
<dbReference type="InterPro" id="IPR038766">
    <property type="entry name" value="Membrane_comp_ABC_pdt"/>
</dbReference>
<comment type="subcellular location">
    <subcellularLocation>
        <location evidence="1">Cell membrane</location>
        <topology evidence="1">Multi-pass membrane protein</topology>
    </subcellularLocation>
</comment>
<protein>
    <submittedName>
        <fullName evidence="8">Putative ABC-type transport system, permease component</fullName>
    </submittedName>
</protein>
<evidence type="ECO:0000256" key="3">
    <source>
        <dbReference type="ARBA" id="ARBA00022692"/>
    </source>
</evidence>
<dbReference type="Pfam" id="PF02687">
    <property type="entry name" value="FtsX"/>
    <property type="match status" value="2"/>
</dbReference>
<comment type="caution">
    <text evidence="8">The sequence shown here is derived from an EMBL/GenBank/DDBJ whole genome shotgun (WGS) entry which is preliminary data.</text>
</comment>
<evidence type="ECO:0000256" key="1">
    <source>
        <dbReference type="ARBA" id="ARBA00004651"/>
    </source>
</evidence>
<proteinExistence type="predicted"/>
<reference evidence="8" key="1">
    <citation type="submission" date="2009-10" db="EMBL/GenBank/DDBJ databases">
        <title>Diversity of trophic interactions inside an arsenic-rich microbial ecosystem.</title>
        <authorList>
            <person name="Bertin P.N."/>
            <person name="Heinrich-Salmeron A."/>
            <person name="Pelletier E."/>
            <person name="Goulhen-Chollet F."/>
            <person name="Arsene-Ploetze F."/>
            <person name="Gallien S."/>
            <person name="Calteau A."/>
            <person name="Vallenet D."/>
            <person name="Casiot C."/>
            <person name="Chane-Woon-Ming B."/>
            <person name="Giloteaux L."/>
            <person name="Barakat M."/>
            <person name="Bonnefoy V."/>
            <person name="Bruneel O."/>
            <person name="Chandler M."/>
            <person name="Cleiss J."/>
            <person name="Duran R."/>
            <person name="Elbaz-Poulichet F."/>
            <person name="Fonknechten N."/>
            <person name="Lauga B."/>
            <person name="Mornico D."/>
            <person name="Ortet P."/>
            <person name="Schaeffer C."/>
            <person name="Siguier P."/>
            <person name="Alexander Thil Smith A."/>
            <person name="Van Dorsselaer A."/>
            <person name="Weissenbach J."/>
            <person name="Medigue C."/>
            <person name="Le Paslier D."/>
        </authorList>
    </citation>
    <scope>NUCLEOTIDE SEQUENCE</scope>
</reference>
<evidence type="ECO:0000259" key="7">
    <source>
        <dbReference type="Pfam" id="PF02687"/>
    </source>
</evidence>
<feature type="transmembrane region" description="Helical" evidence="6">
    <location>
        <begin position="311"/>
        <end position="338"/>
    </location>
</feature>
<organism evidence="8">
    <name type="scientific">mine drainage metagenome</name>
    <dbReference type="NCBI Taxonomy" id="410659"/>
    <lineage>
        <taxon>unclassified sequences</taxon>
        <taxon>metagenomes</taxon>
        <taxon>ecological metagenomes</taxon>
    </lineage>
</organism>
<gene>
    <name evidence="8" type="ORF">CARN2_3628</name>
</gene>
<evidence type="ECO:0000256" key="2">
    <source>
        <dbReference type="ARBA" id="ARBA00022475"/>
    </source>
</evidence>
<evidence type="ECO:0000256" key="5">
    <source>
        <dbReference type="ARBA" id="ARBA00023136"/>
    </source>
</evidence>
<feature type="domain" description="ABC3 transporter permease C-terminal" evidence="7">
    <location>
        <begin position="263"/>
        <end position="381"/>
    </location>
</feature>
<feature type="domain" description="ABC3 transporter permease C-terminal" evidence="7">
    <location>
        <begin position="716"/>
        <end position="830"/>
    </location>
</feature>
<dbReference type="PANTHER" id="PTHR30287">
    <property type="entry name" value="MEMBRANE COMPONENT OF PREDICTED ABC SUPERFAMILY METABOLITE UPTAKE TRANSPORTER"/>
    <property type="match status" value="1"/>
</dbReference>
<feature type="transmembrane region" description="Helical" evidence="6">
    <location>
        <begin position="420"/>
        <end position="444"/>
    </location>
</feature>
<sequence length="838" mass="88473">MRFWPLILRDLRAAELRLMWLALVLATAALSTVGFLAQRLDAGLKRDAAQLIGGQAVVQGDHPLPPIFLQQARADGLHTTQTAVFASMAVGPGAQGRTHLVAVKAVGAGYPLLGSMELRPPGGGAAYKLSAAPQPGTVWVDPGVAAQLHAPAQGPITLGTRNFRIAAVITREPDRGAGFINFAPRVMMNAADLPSTGLIQPASRVTYRLATAGAPAAAARFAAWAKAHIEAQSLRGLQVLTVADGGPELGQNLQRGSGFLQLVSMLTALIAAVAVAIAARDFSRRRLDTTALLKALGLSQGTVLRLITAELLLLGLLAGGIGILLGLFGQAVLLHLLAGVVNVRSLPTPGWQPAAIALLAALALLLAFALPPVLQLARVPPLRVLRREPRAFSLAPWLLGAVGVGLFVAVLLLLAQDRKLALIALGGFVAAAVGFAVLAFALVWGLRRVGSQRRGVLALAARQLGARSTQAVAQISALGLSMLALMLVAMLRTGLLAGWQATLPPDAPNRFVINIQPQQARAFQAELKAAGIQRYDWYSMVRGRLVAVNGKPVFGRDYKDERARALIDREFNLSTTPTLPAHNRITAGSWQATAGPGARGLSVDTGIATTLGLKMGDKLSFDIAGSTVTAPITSLRKIDWGSMRVNFFVLMPRAMLAQQPATFITAFFEPPVVRTGADNLDDRLAHAFPDITLIDLSYLLTQVRHMLEQVSAAVQFLFGFALAAGLAVLVASLLISRQEREHETAMWRVLGASGSLLQRVMAAELLLTGALAGLLGTVAAATVAWVLARRVFDFAWTPSPAWFAVGTAIGAVLALAVGWLALRRVLRAPPLHTLQALA</sequence>
<evidence type="ECO:0000256" key="6">
    <source>
        <dbReference type="SAM" id="Phobius"/>
    </source>
</evidence>
<dbReference type="AlphaFoldDB" id="E6PT95"/>
<keyword evidence="3 6" id="KW-0812">Transmembrane</keyword>
<dbReference type="GO" id="GO:0005886">
    <property type="term" value="C:plasma membrane"/>
    <property type="evidence" value="ECO:0007669"/>
    <property type="project" value="UniProtKB-SubCell"/>
</dbReference>
<keyword evidence="4 6" id="KW-1133">Transmembrane helix</keyword>
<accession>E6PT95</accession>
<feature type="transmembrane region" description="Helical" evidence="6">
    <location>
        <begin position="800"/>
        <end position="822"/>
    </location>
</feature>